<keyword evidence="3" id="KW-1185">Reference proteome</keyword>
<organism evidence="2 3">
    <name type="scientific">Catenuloplanes niger</name>
    <dbReference type="NCBI Taxonomy" id="587534"/>
    <lineage>
        <taxon>Bacteria</taxon>
        <taxon>Bacillati</taxon>
        <taxon>Actinomycetota</taxon>
        <taxon>Actinomycetes</taxon>
        <taxon>Micromonosporales</taxon>
        <taxon>Micromonosporaceae</taxon>
        <taxon>Catenuloplanes</taxon>
    </lineage>
</organism>
<dbReference type="EMBL" id="JAVDYC010000001">
    <property type="protein sequence ID" value="MDR7324498.1"/>
    <property type="molecule type" value="Genomic_DNA"/>
</dbReference>
<evidence type="ECO:0000256" key="1">
    <source>
        <dbReference type="SAM" id="MobiDB-lite"/>
    </source>
</evidence>
<feature type="compositionally biased region" description="Basic and acidic residues" evidence="1">
    <location>
        <begin position="294"/>
        <end position="306"/>
    </location>
</feature>
<feature type="compositionally biased region" description="Basic and acidic residues" evidence="1">
    <location>
        <begin position="263"/>
        <end position="280"/>
    </location>
</feature>
<sequence length="306" mass="32645">MLRPPLFVGIAVVLRPPLLWGKPWRSAAAVAGLTPGCFGRSCRCGRRGASPAAAVGIAVAAPPAVTAELGRRLPWRWRHPERRSLPWRQGRSAESADRHRWAAANGAATRCREPATPHEVSGAAAAATGARVSRGTTFAAKAKHVVLLRRHTVPFAVTRERHIGSAAANSPTAAIGSAAVIRSAAAIGSAAQHRVRGSTSGRDRQEACVPRPVTCPREGRRAVTSARENRGGESSLPDRVRRIRTIGRFSGFSGLKRSSPGHSGRDEPRRRRPRTAERPGRGAPGACSVCGWFRRSERGPAGRRDA</sequence>
<name>A0AAE3ZR22_9ACTN</name>
<accession>A0AAE3ZR22</accession>
<gene>
    <name evidence="2" type="ORF">J2S44_004748</name>
</gene>
<reference evidence="2 3" key="1">
    <citation type="submission" date="2023-07" db="EMBL/GenBank/DDBJ databases">
        <title>Sequencing the genomes of 1000 actinobacteria strains.</title>
        <authorList>
            <person name="Klenk H.-P."/>
        </authorList>
    </citation>
    <scope>NUCLEOTIDE SEQUENCE [LARGE SCALE GENOMIC DNA]</scope>
    <source>
        <strain evidence="2 3">DSM 44711</strain>
    </source>
</reference>
<protein>
    <submittedName>
        <fullName evidence="2">Uncharacterized protein</fullName>
    </submittedName>
</protein>
<dbReference type="Proteomes" id="UP001183629">
    <property type="component" value="Unassembled WGS sequence"/>
</dbReference>
<dbReference type="AlphaFoldDB" id="A0AAE3ZR22"/>
<evidence type="ECO:0000313" key="3">
    <source>
        <dbReference type="Proteomes" id="UP001183629"/>
    </source>
</evidence>
<feature type="region of interest" description="Disordered" evidence="1">
    <location>
        <begin position="192"/>
        <end position="306"/>
    </location>
</feature>
<proteinExistence type="predicted"/>
<evidence type="ECO:0000313" key="2">
    <source>
        <dbReference type="EMBL" id="MDR7324498.1"/>
    </source>
</evidence>
<feature type="compositionally biased region" description="Basic and acidic residues" evidence="1">
    <location>
        <begin position="217"/>
        <end position="240"/>
    </location>
</feature>
<feature type="region of interest" description="Disordered" evidence="1">
    <location>
        <begin position="87"/>
        <end position="124"/>
    </location>
</feature>
<comment type="caution">
    <text evidence="2">The sequence shown here is derived from an EMBL/GenBank/DDBJ whole genome shotgun (WGS) entry which is preliminary data.</text>
</comment>